<organism evidence="1">
    <name type="scientific">marine sediment metagenome</name>
    <dbReference type="NCBI Taxonomy" id="412755"/>
    <lineage>
        <taxon>unclassified sequences</taxon>
        <taxon>metagenomes</taxon>
        <taxon>ecological metagenomes</taxon>
    </lineage>
</organism>
<proteinExistence type="predicted"/>
<dbReference type="EMBL" id="BARW01028766">
    <property type="protein sequence ID" value="GAJ15612.1"/>
    <property type="molecule type" value="Genomic_DNA"/>
</dbReference>
<protein>
    <submittedName>
        <fullName evidence="1">Uncharacterized protein</fullName>
    </submittedName>
</protein>
<sequence>GLLGQVFFPEEIYFVTVKNDEIPIITEKISPQSGKLWHLDKVALDMLQNSGFLTAIQLFNKQDRTELEELVLRCISIYSKGITFHGLQEKLIFYLVSLETLLLKNQDESIQRNVGLRLAHMIETEASKKSKLLL</sequence>
<accession>X1VDJ8</accession>
<feature type="non-terminal residue" evidence="1">
    <location>
        <position position="1"/>
    </location>
</feature>
<dbReference type="AlphaFoldDB" id="X1VDJ8"/>
<evidence type="ECO:0000313" key="1">
    <source>
        <dbReference type="EMBL" id="GAJ15612.1"/>
    </source>
</evidence>
<reference evidence="1" key="1">
    <citation type="journal article" date="2014" name="Front. Microbiol.">
        <title>High frequency of phylogenetically diverse reductive dehalogenase-homologous genes in deep subseafloor sedimentary metagenomes.</title>
        <authorList>
            <person name="Kawai M."/>
            <person name="Futagami T."/>
            <person name="Toyoda A."/>
            <person name="Takaki Y."/>
            <person name="Nishi S."/>
            <person name="Hori S."/>
            <person name="Arai W."/>
            <person name="Tsubouchi T."/>
            <person name="Morono Y."/>
            <person name="Uchiyama I."/>
            <person name="Ito T."/>
            <person name="Fujiyama A."/>
            <person name="Inagaki F."/>
            <person name="Takami H."/>
        </authorList>
    </citation>
    <scope>NUCLEOTIDE SEQUENCE</scope>
    <source>
        <strain evidence="1">Expedition CK06-06</strain>
    </source>
</reference>
<name>X1VDJ8_9ZZZZ</name>
<gene>
    <name evidence="1" type="ORF">S12H4_46372</name>
</gene>
<comment type="caution">
    <text evidence="1">The sequence shown here is derived from an EMBL/GenBank/DDBJ whole genome shotgun (WGS) entry which is preliminary data.</text>
</comment>